<dbReference type="EMBL" id="CP036287">
    <property type="protein sequence ID" value="QDU67926.1"/>
    <property type="molecule type" value="Genomic_DNA"/>
</dbReference>
<feature type="domain" description="D-glutamate N-acetyltransferase-like N-terminal" evidence="3">
    <location>
        <begin position="87"/>
        <end position="184"/>
    </location>
</feature>
<gene>
    <name evidence="4" type="ORF">Pla133_30150</name>
</gene>
<evidence type="ECO:0000259" key="3">
    <source>
        <dbReference type="Pfam" id="PF17396"/>
    </source>
</evidence>
<dbReference type="InterPro" id="IPR011669">
    <property type="entry name" value="DgcN-like"/>
</dbReference>
<dbReference type="GO" id="GO:0016788">
    <property type="term" value="F:hydrolase activity, acting on ester bonds"/>
    <property type="evidence" value="ECO:0007669"/>
    <property type="project" value="InterPro"/>
</dbReference>
<evidence type="ECO:0008006" key="6">
    <source>
        <dbReference type="Google" id="ProtNLM"/>
    </source>
</evidence>
<evidence type="ECO:0000313" key="5">
    <source>
        <dbReference type="Proteomes" id="UP000316921"/>
    </source>
</evidence>
<feature type="domain" description="D-glutamate N-acetyltransferase-like C-terminal" evidence="2">
    <location>
        <begin position="192"/>
        <end position="389"/>
    </location>
</feature>
<dbReference type="PANTHER" id="PTHR40690">
    <property type="entry name" value="GLL3100 PROTEIN"/>
    <property type="match status" value="1"/>
</dbReference>
<dbReference type="InterPro" id="IPR035086">
    <property type="entry name" value="DgcN-like_C"/>
</dbReference>
<accession>A0A518BLU9</accession>
<dbReference type="Gene3D" id="3.40.50.720">
    <property type="entry name" value="NAD(P)-binding Rossmann-like Domain"/>
    <property type="match status" value="1"/>
</dbReference>
<organism evidence="4 5">
    <name type="scientific">Engelhardtia mirabilis</name>
    <dbReference type="NCBI Taxonomy" id="2528011"/>
    <lineage>
        <taxon>Bacteria</taxon>
        <taxon>Pseudomonadati</taxon>
        <taxon>Planctomycetota</taxon>
        <taxon>Planctomycetia</taxon>
        <taxon>Planctomycetia incertae sedis</taxon>
        <taxon>Engelhardtia</taxon>
    </lineage>
</organism>
<dbReference type="AlphaFoldDB" id="A0A518BLU9"/>
<feature type="region of interest" description="Disordered" evidence="1">
    <location>
        <begin position="1"/>
        <end position="20"/>
    </location>
</feature>
<name>A0A518BLU9_9BACT</name>
<sequence>MSPDPRSTSSRLNGDPIGRTALFGEMRSPVIRAAAQRSRRVAEDPVRIDATAVVYCEGNFGDVDGKTANGLVRHSEKYTIHSVIDSEQAGSDAGQVLDGEPNGIPICHDLAASLALEGTLPQFFIFGIAPASGALSIVERGLILEAIGLGMHVVNGLHEFLNDDPEFVAAGAASRVELLDVRRPRAKKDLRMFSGRVGLLDCPRIAVLGTDCAIGKRTTANILARALNERGLKAVMVGTGQTGLMQGARYGIALDAVPSQFCAGELEATILEAFEGEHPDVIIVEGQGALSHPAYSTSAFILRGSCPQAVVLQHAPGRRHRCDFEQMPMPDPASEIRLIETFSDTKVIGLTLNHEHLTEIQVDAAIEQYERELGIPATDALTRPTERLVQMVLAAFPELAQKQAHVSR</sequence>
<reference evidence="4 5" key="1">
    <citation type="submission" date="2019-02" db="EMBL/GenBank/DDBJ databases">
        <title>Deep-cultivation of Planctomycetes and their phenomic and genomic characterization uncovers novel biology.</title>
        <authorList>
            <person name="Wiegand S."/>
            <person name="Jogler M."/>
            <person name="Boedeker C."/>
            <person name="Pinto D."/>
            <person name="Vollmers J."/>
            <person name="Rivas-Marin E."/>
            <person name="Kohn T."/>
            <person name="Peeters S.H."/>
            <person name="Heuer A."/>
            <person name="Rast P."/>
            <person name="Oberbeckmann S."/>
            <person name="Bunk B."/>
            <person name="Jeske O."/>
            <person name="Meyerdierks A."/>
            <person name="Storesund J.E."/>
            <person name="Kallscheuer N."/>
            <person name="Luecker S."/>
            <person name="Lage O.M."/>
            <person name="Pohl T."/>
            <person name="Merkel B.J."/>
            <person name="Hornburger P."/>
            <person name="Mueller R.-W."/>
            <person name="Bruemmer F."/>
            <person name="Labrenz M."/>
            <person name="Spormann A.M."/>
            <person name="Op den Camp H."/>
            <person name="Overmann J."/>
            <person name="Amann R."/>
            <person name="Jetten M.S.M."/>
            <person name="Mascher T."/>
            <person name="Medema M.H."/>
            <person name="Devos D.P."/>
            <person name="Kaster A.-K."/>
            <person name="Ovreas L."/>
            <person name="Rohde M."/>
            <person name="Galperin M.Y."/>
            <person name="Jogler C."/>
        </authorList>
    </citation>
    <scope>NUCLEOTIDE SEQUENCE [LARGE SCALE GENOMIC DNA]</scope>
    <source>
        <strain evidence="4 5">Pla133</strain>
    </source>
</reference>
<dbReference type="PROSITE" id="PS01322">
    <property type="entry name" value="PHOSPHOTRIESTERASE_1"/>
    <property type="match status" value="1"/>
</dbReference>
<dbReference type="Gene3D" id="3.40.50.300">
    <property type="entry name" value="P-loop containing nucleotide triphosphate hydrolases"/>
    <property type="match status" value="1"/>
</dbReference>
<dbReference type="Proteomes" id="UP000316921">
    <property type="component" value="Chromosome"/>
</dbReference>
<evidence type="ECO:0000259" key="2">
    <source>
        <dbReference type="Pfam" id="PF07755"/>
    </source>
</evidence>
<dbReference type="InterPro" id="IPR027417">
    <property type="entry name" value="P-loop_NTPase"/>
</dbReference>
<dbReference type="KEGG" id="pbap:Pla133_30150"/>
<dbReference type="InterPro" id="IPR035402">
    <property type="entry name" value="DgcN-like_N"/>
</dbReference>
<keyword evidence="5" id="KW-1185">Reference proteome</keyword>
<dbReference type="RefSeq" id="WP_419191552.1">
    <property type="nucleotide sequence ID" value="NZ_CP036287.1"/>
</dbReference>
<feature type="compositionally biased region" description="Polar residues" evidence="1">
    <location>
        <begin position="1"/>
        <end position="12"/>
    </location>
</feature>
<dbReference type="Pfam" id="PF07755">
    <property type="entry name" value="DUF1611"/>
    <property type="match status" value="1"/>
</dbReference>
<dbReference type="InterPro" id="IPR017947">
    <property type="entry name" value="AryldialkylPase_Zn-BS"/>
</dbReference>
<dbReference type="SUPFAM" id="SSF52540">
    <property type="entry name" value="P-loop containing nucleoside triphosphate hydrolases"/>
    <property type="match status" value="1"/>
</dbReference>
<dbReference type="PANTHER" id="PTHR40690:SF1">
    <property type="entry name" value="DUF1611 DOMAIN-CONTAINING PROTEIN"/>
    <property type="match status" value="1"/>
</dbReference>
<protein>
    <recommendedName>
        <fullName evidence="6">EBNA-1 nuclear protein</fullName>
    </recommendedName>
</protein>
<evidence type="ECO:0000313" key="4">
    <source>
        <dbReference type="EMBL" id="QDU67926.1"/>
    </source>
</evidence>
<proteinExistence type="predicted"/>
<evidence type="ECO:0000256" key="1">
    <source>
        <dbReference type="SAM" id="MobiDB-lite"/>
    </source>
</evidence>
<dbReference type="GO" id="GO:0008270">
    <property type="term" value="F:zinc ion binding"/>
    <property type="evidence" value="ECO:0007669"/>
    <property type="project" value="InterPro"/>
</dbReference>
<dbReference type="Pfam" id="PF17396">
    <property type="entry name" value="DUF1611_N"/>
    <property type="match status" value="1"/>
</dbReference>